<feature type="region of interest" description="Disordered" evidence="1">
    <location>
        <begin position="1"/>
        <end position="41"/>
    </location>
</feature>
<proteinExistence type="predicted"/>
<feature type="compositionally biased region" description="Basic and acidic residues" evidence="1">
    <location>
        <begin position="274"/>
        <end position="286"/>
    </location>
</feature>
<accession>A0A1D6HN60</accession>
<name>A0A1D6HN60_MAIZE</name>
<feature type="region of interest" description="Disordered" evidence="1">
    <location>
        <begin position="233"/>
        <end position="260"/>
    </location>
</feature>
<organism evidence="2">
    <name type="scientific">Zea mays</name>
    <name type="common">Maize</name>
    <dbReference type="NCBI Taxonomy" id="4577"/>
    <lineage>
        <taxon>Eukaryota</taxon>
        <taxon>Viridiplantae</taxon>
        <taxon>Streptophyta</taxon>
        <taxon>Embryophyta</taxon>
        <taxon>Tracheophyta</taxon>
        <taxon>Spermatophyta</taxon>
        <taxon>Magnoliopsida</taxon>
        <taxon>Liliopsida</taxon>
        <taxon>Poales</taxon>
        <taxon>Poaceae</taxon>
        <taxon>PACMAD clade</taxon>
        <taxon>Panicoideae</taxon>
        <taxon>Andropogonodae</taxon>
        <taxon>Andropogoneae</taxon>
        <taxon>Tripsacinae</taxon>
        <taxon>Zea</taxon>
    </lineage>
</organism>
<feature type="compositionally biased region" description="Basic residues" evidence="1">
    <location>
        <begin position="233"/>
        <end position="243"/>
    </location>
</feature>
<dbReference type="EMBL" id="CM000781">
    <property type="protein sequence ID" value="AQK75738.1"/>
    <property type="molecule type" value="Genomic_DNA"/>
</dbReference>
<sequence length="294" mass="33666">MLVGGVWSVGGDRPVPDQTKRDRPVPQQVLMEQRGKPSVPRVARGSRLLLRQHHLGPQDVGRREDRSRRAAVPGQLDVTVPAVPAPRFLHRRRKLRGPLRPPVGKEDRRVQRGLASPLHQPQGNPCEYRIYACCCQTRAGRRPAGSSLILTPPKKKHRSGGQRGDRQLLRQHRHGHLLVDARHDLRPHLQGHPQVVQLQQQQHLAPLQPRHELRHEPRVRGHRPVQHLHAVVRRRGQGQRHRAQVQEHPRPPPPLLRLRPLHGDLRREVLQQDGRAEGDARQHHGDPLQMDCLQ</sequence>
<gene>
    <name evidence="2" type="ORF">ZEAMMB73_Zm00001d018369</name>
</gene>
<feature type="region of interest" description="Disordered" evidence="1">
    <location>
        <begin position="145"/>
        <end position="167"/>
    </location>
</feature>
<keyword evidence="2" id="KW-0645">Protease</keyword>
<evidence type="ECO:0000313" key="2">
    <source>
        <dbReference type="EMBL" id="AQK75738.1"/>
    </source>
</evidence>
<feature type="compositionally biased region" description="Basic and acidic residues" evidence="1">
    <location>
        <begin position="14"/>
        <end position="24"/>
    </location>
</feature>
<protein>
    <submittedName>
        <fullName evidence="2">Serine carboxypeptidase 24</fullName>
    </submittedName>
</protein>
<reference evidence="2" key="1">
    <citation type="submission" date="2015-12" db="EMBL/GenBank/DDBJ databases">
        <title>Update maize B73 reference genome by single molecule sequencing technologies.</title>
        <authorList>
            <consortium name="Maize Genome Sequencing Project"/>
            <person name="Ware D."/>
        </authorList>
    </citation>
    <scope>NUCLEOTIDE SEQUENCE</scope>
    <source>
        <tissue evidence="2">Seedling</tissue>
    </source>
</reference>
<dbReference type="AlphaFoldDB" id="A0A1D6HN60"/>
<dbReference type="GO" id="GO:0004180">
    <property type="term" value="F:carboxypeptidase activity"/>
    <property type="evidence" value="ECO:0007669"/>
    <property type="project" value="UniProtKB-KW"/>
</dbReference>
<keyword evidence="2" id="KW-0378">Hydrolase</keyword>
<feature type="region of interest" description="Disordered" evidence="1">
    <location>
        <begin position="274"/>
        <end position="294"/>
    </location>
</feature>
<keyword evidence="2" id="KW-0121">Carboxypeptidase</keyword>
<evidence type="ECO:0000256" key="1">
    <source>
        <dbReference type="SAM" id="MobiDB-lite"/>
    </source>
</evidence>